<dbReference type="CDD" id="cd00200">
    <property type="entry name" value="WD40"/>
    <property type="match status" value="1"/>
</dbReference>
<dbReference type="InterPro" id="IPR001680">
    <property type="entry name" value="WD40_rpt"/>
</dbReference>
<dbReference type="STRING" id="857087.Metme_1943"/>
<feature type="repeat" description="WD" evidence="3">
    <location>
        <begin position="49"/>
        <end position="90"/>
    </location>
</feature>
<reference key="2">
    <citation type="submission" date="2011-05" db="EMBL/GenBank/DDBJ databases">
        <title>Complete genome sequence of the aerobic marine methanotroph Methylomonas methanica MC09.</title>
        <authorList>
            <person name="Boden R."/>
            <person name="Cunliffe M."/>
            <person name="Scanlan J."/>
            <person name="Moussard H."/>
            <person name="Kits K.D."/>
            <person name="Klotz M."/>
            <person name="Jetten M."/>
            <person name="Vuilleumier S."/>
            <person name="Han J."/>
            <person name="Peters L."/>
            <person name="Mikhailova N."/>
            <person name="Teshima H."/>
            <person name="Tapia R."/>
            <person name="Kyrpides N."/>
            <person name="Ivanova N."/>
            <person name="Pagani I."/>
            <person name="Cheng J.-F."/>
            <person name="Goodwin L."/>
            <person name="Han C."/>
            <person name="Hauser L."/>
            <person name="Land M."/>
            <person name="Lapidus A."/>
            <person name="Lucas S."/>
            <person name="Pitluck S."/>
            <person name="Woyke T."/>
            <person name="Stein L.Y."/>
            <person name="Murrell C."/>
        </authorList>
    </citation>
    <scope>NUCLEOTIDE SEQUENCE</scope>
    <source>
        <strain>MC09</strain>
    </source>
</reference>
<dbReference type="PROSITE" id="PS50294">
    <property type="entry name" value="WD_REPEATS_REGION"/>
    <property type="match status" value="5"/>
</dbReference>
<dbReference type="Pfam" id="PF25048">
    <property type="entry name" value="Beta-prop_TEP1_C"/>
    <property type="match status" value="1"/>
</dbReference>
<dbReference type="Gene3D" id="2.130.10.10">
    <property type="entry name" value="YVTN repeat-like/Quinoprotein amine dehydrogenase"/>
    <property type="match status" value="3"/>
</dbReference>
<dbReference type="SUPFAM" id="SSF50978">
    <property type="entry name" value="WD40 repeat-like"/>
    <property type="match status" value="1"/>
</dbReference>
<dbReference type="InterPro" id="IPR050505">
    <property type="entry name" value="WDR55/POC1"/>
</dbReference>
<dbReference type="InterPro" id="IPR020472">
    <property type="entry name" value="WD40_PAC1"/>
</dbReference>
<accession>G0A4E1</accession>
<feature type="repeat" description="WD" evidence="3">
    <location>
        <begin position="132"/>
        <end position="173"/>
    </location>
</feature>
<feature type="domain" description="TEP-1 C-terminal beta-propeller" evidence="4">
    <location>
        <begin position="219"/>
        <end position="289"/>
    </location>
</feature>
<dbReference type="PROSITE" id="PS50082">
    <property type="entry name" value="WD_REPEATS_2"/>
    <property type="match status" value="5"/>
</dbReference>
<dbReference type="EMBL" id="CP002738">
    <property type="protein sequence ID" value="AEG00357.1"/>
    <property type="molecule type" value="Genomic_DNA"/>
</dbReference>
<dbReference type="PANTHER" id="PTHR44019:SF8">
    <property type="entry name" value="POC1 CENTRIOLAR PROTEIN HOMOLOG"/>
    <property type="match status" value="1"/>
</dbReference>
<protein>
    <submittedName>
        <fullName evidence="5">WD40 repeat-containing protein</fullName>
    </submittedName>
</protein>
<dbReference type="InterPro" id="IPR036322">
    <property type="entry name" value="WD40_repeat_dom_sf"/>
</dbReference>
<name>G0A4E1_METMM</name>
<keyword evidence="1 3" id="KW-0853">WD repeat</keyword>
<dbReference type="AlphaFoldDB" id="G0A4E1"/>
<keyword evidence="6" id="KW-1185">Reference proteome</keyword>
<dbReference type="KEGG" id="mmt:Metme_1943"/>
<evidence type="ECO:0000256" key="1">
    <source>
        <dbReference type="ARBA" id="ARBA00022574"/>
    </source>
</evidence>
<evidence type="ECO:0000313" key="6">
    <source>
        <dbReference type="Proteomes" id="UP000008888"/>
    </source>
</evidence>
<evidence type="ECO:0000313" key="5">
    <source>
        <dbReference type="EMBL" id="AEG00357.1"/>
    </source>
</evidence>
<proteinExistence type="predicted"/>
<dbReference type="Pfam" id="PF00400">
    <property type="entry name" value="WD40"/>
    <property type="match status" value="4"/>
</dbReference>
<keyword evidence="2" id="KW-0677">Repeat</keyword>
<dbReference type="eggNOG" id="COG2319">
    <property type="taxonomic scope" value="Bacteria"/>
</dbReference>
<dbReference type="PRINTS" id="PR00320">
    <property type="entry name" value="GPROTEINBRPT"/>
</dbReference>
<dbReference type="InterPro" id="IPR015943">
    <property type="entry name" value="WD40/YVTN_repeat-like_dom_sf"/>
</dbReference>
<dbReference type="PROSITE" id="PS00678">
    <property type="entry name" value="WD_REPEATS_1"/>
    <property type="match status" value="2"/>
</dbReference>
<reference evidence="6" key="3">
    <citation type="submission" date="2011-05" db="EMBL/GenBank/DDBJ databases">
        <title>Complete sequence of Methylomonas methanica MC09.</title>
        <authorList>
            <consortium name="US DOE Joint Genome Institute"/>
            <person name="Lucas S."/>
            <person name="Han J."/>
            <person name="Lapidus A."/>
            <person name="Cheng J.-F."/>
            <person name="Goodwin L."/>
            <person name="Pitluck S."/>
            <person name="Peters L."/>
            <person name="Mikhailova N."/>
            <person name="Teshima H."/>
            <person name="Han C."/>
            <person name="Tapia R."/>
            <person name="Land M."/>
            <person name="Hauser L."/>
            <person name="Kyrpides N."/>
            <person name="Ivanova N."/>
            <person name="Pagani I."/>
            <person name="Stein L."/>
            <person name="Woyke T."/>
        </authorList>
    </citation>
    <scope>NUCLEOTIDE SEQUENCE [LARGE SCALE GENOMIC DNA]</scope>
    <source>
        <strain evidence="6">MC09</strain>
    </source>
</reference>
<dbReference type="SMART" id="SM00320">
    <property type="entry name" value="WD40"/>
    <property type="match status" value="6"/>
</dbReference>
<reference evidence="5 6" key="1">
    <citation type="journal article" date="2011" name="J. Bacteriol.">
        <title>Complete Genome Sequence of the Aerobic Marine Methanotroph Methylomonas methanica MC09.</title>
        <authorList>
            <person name="Boden R."/>
            <person name="Cunliffe M."/>
            <person name="Scanlan J."/>
            <person name="Moussard H."/>
            <person name="Kits K.D."/>
            <person name="Klotz M.G."/>
            <person name="Jetten M.S."/>
            <person name="Vuilleumier S."/>
            <person name="Han J."/>
            <person name="Peters L."/>
            <person name="Mikhailova N."/>
            <person name="Teshima H."/>
            <person name="Tapia R."/>
            <person name="Kyrpides N."/>
            <person name="Ivanova N."/>
            <person name="Pagani I."/>
            <person name="Cheng J.F."/>
            <person name="Goodwin L."/>
            <person name="Han C."/>
            <person name="Hauser L."/>
            <person name="Land M.L."/>
            <person name="Lapidus A."/>
            <person name="Lucas S."/>
            <person name="Pitluck S."/>
            <person name="Woyke T."/>
            <person name="Stein L."/>
            <person name="Murrell J.C."/>
        </authorList>
    </citation>
    <scope>NUCLEOTIDE SEQUENCE [LARGE SCALE GENOMIC DNA]</scope>
    <source>
        <strain evidence="5 6">MC09</strain>
    </source>
</reference>
<dbReference type="PANTHER" id="PTHR44019">
    <property type="entry name" value="WD REPEAT-CONTAINING PROTEIN 55"/>
    <property type="match status" value="1"/>
</dbReference>
<dbReference type="OrthoDB" id="511103at2"/>
<dbReference type="HOGENOM" id="CLU_000288_57_18_6"/>
<organism evidence="5 6">
    <name type="scientific">Methylomonas methanica (strain DSM 25384 / MC09)</name>
    <dbReference type="NCBI Taxonomy" id="857087"/>
    <lineage>
        <taxon>Bacteria</taxon>
        <taxon>Pseudomonadati</taxon>
        <taxon>Pseudomonadota</taxon>
        <taxon>Gammaproteobacteria</taxon>
        <taxon>Methylococcales</taxon>
        <taxon>Methylococcaceae</taxon>
        <taxon>Methylomonas</taxon>
    </lineage>
</organism>
<dbReference type="InterPro" id="IPR056828">
    <property type="entry name" value="Beta-prop_TEP1_C"/>
</dbReference>
<evidence type="ECO:0000256" key="3">
    <source>
        <dbReference type="PROSITE-ProRule" id="PRU00221"/>
    </source>
</evidence>
<gene>
    <name evidence="5" type="ordered locus">Metme_1943</name>
</gene>
<dbReference type="InterPro" id="IPR019775">
    <property type="entry name" value="WD40_repeat_CS"/>
</dbReference>
<evidence type="ECO:0000256" key="2">
    <source>
        <dbReference type="ARBA" id="ARBA00022737"/>
    </source>
</evidence>
<feature type="repeat" description="WD" evidence="3">
    <location>
        <begin position="7"/>
        <end position="48"/>
    </location>
</feature>
<feature type="repeat" description="WD" evidence="3">
    <location>
        <begin position="216"/>
        <end position="257"/>
    </location>
</feature>
<sequence length="294" mass="31453">MQARSLTQQHDGGIHAVAMTTTGKLVATAGQDHVIRLWDFSTAQVTRTLKAHHDTVSCLSMASATGRMVSGSHDGSLIVWDLTQSEPLQIYDGRGGQGAITISFDGKKAVSGSLDGDLILLDLEQGCLLRQWEAHRRNINFVAVTPDWHFIISGSSDGTLKVWNSDTFNCVLTLNAHHDGVTAGTLAEDGTILLSGGADGTVRIWSFPSGNLLRTVSLHTAKIRTLQIVRDQQFVVSGGYDRCLKVWSLSDGKPVATFVIDAAVMAAASDRTGKITVVGDALGCAHFLSLENLN</sequence>
<dbReference type="Proteomes" id="UP000008888">
    <property type="component" value="Chromosome"/>
</dbReference>
<evidence type="ECO:0000259" key="4">
    <source>
        <dbReference type="Pfam" id="PF25048"/>
    </source>
</evidence>
<feature type="repeat" description="WD" evidence="3">
    <location>
        <begin position="174"/>
        <end position="215"/>
    </location>
</feature>